<keyword evidence="9" id="KW-1185">Reference proteome</keyword>
<dbReference type="Gene3D" id="1.10.940.10">
    <property type="entry name" value="NusB-like"/>
    <property type="match status" value="1"/>
</dbReference>
<dbReference type="InterPro" id="IPR006027">
    <property type="entry name" value="NusB_RsmB_TIM44"/>
</dbReference>
<reference evidence="8 9" key="1">
    <citation type="journal article" date="2013" name="Genome Biol. Evol.">
        <title>Genome evolution and phylogenomic analysis of candidatus kinetoplastibacterium, the betaproteobacterial endosymbionts of strigomonas and angomonas.</title>
        <authorList>
            <person name="Alves J.M."/>
            <person name="Serrano M.G."/>
            <person name="Maia da Silva F."/>
            <person name="Voegtly L.J."/>
            <person name="Matveyev A.V."/>
            <person name="Teixeira M.M."/>
            <person name="Camargo E.P."/>
            <person name="Buck G.A."/>
        </authorList>
    </citation>
    <scope>NUCLEOTIDE SEQUENCE [LARGE SCALE GENOMIC DNA]</scope>
    <source>
        <strain evidence="8 9">TCC079E</strain>
    </source>
</reference>
<dbReference type="OrthoDB" id="9789556at2"/>
<evidence type="ECO:0000313" key="8">
    <source>
        <dbReference type="EMBL" id="AGF46830.1"/>
    </source>
</evidence>
<organism evidence="8 9">
    <name type="scientific">Candidatus Kinetoplastidibacterium desouzai TCC079E</name>
    <dbReference type="NCBI Taxonomy" id="1208919"/>
    <lineage>
        <taxon>Bacteria</taxon>
        <taxon>Pseudomonadati</taxon>
        <taxon>Pseudomonadota</taxon>
        <taxon>Betaproteobacteria</taxon>
        <taxon>Candidatus Kinetoplastidibacterium</taxon>
    </lineage>
</organism>
<keyword evidence="5 6" id="KW-0804">Transcription</keyword>
<dbReference type="GO" id="GO:0005829">
    <property type="term" value="C:cytosol"/>
    <property type="evidence" value="ECO:0007669"/>
    <property type="project" value="TreeGrafter"/>
</dbReference>
<dbReference type="PANTHER" id="PTHR11078">
    <property type="entry name" value="N UTILIZATION SUBSTANCE PROTEIN B-RELATED"/>
    <property type="match status" value="1"/>
</dbReference>
<dbReference type="GO" id="GO:0006353">
    <property type="term" value="P:DNA-templated transcription termination"/>
    <property type="evidence" value="ECO:0007669"/>
    <property type="project" value="UniProtKB-UniRule"/>
</dbReference>
<proteinExistence type="inferred from homology"/>
<evidence type="ECO:0000256" key="1">
    <source>
        <dbReference type="ARBA" id="ARBA00005952"/>
    </source>
</evidence>
<keyword evidence="4 6" id="KW-0805">Transcription regulation</keyword>
<accession>M1M3K9</accession>
<feature type="domain" description="NusB/RsmB/TIM44" evidence="7">
    <location>
        <begin position="13"/>
        <end position="140"/>
    </location>
</feature>
<comment type="similarity">
    <text evidence="1 6">Belongs to the NusB family.</text>
</comment>
<dbReference type="eggNOG" id="COG0781">
    <property type="taxonomic scope" value="Bacteria"/>
</dbReference>
<dbReference type="GO" id="GO:0003723">
    <property type="term" value="F:RNA binding"/>
    <property type="evidence" value="ECO:0007669"/>
    <property type="project" value="UniProtKB-UniRule"/>
</dbReference>
<dbReference type="RefSeq" id="WP_015396241.1">
    <property type="nucleotide sequence ID" value="NC_020294.1"/>
</dbReference>
<dbReference type="Pfam" id="PF01029">
    <property type="entry name" value="NusB"/>
    <property type="match status" value="1"/>
</dbReference>
<dbReference type="InterPro" id="IPR035926">
    <property type="entry name" value="NusB-like_sf"/>
</dbReference>
<dbReference type="InterPro" id="IPR011605">
    <property type="entry name" value="NusB_fam"/>
</dbReference>
<keyword evidence="2 6" id="KW-0889">Transcription antitermination</keyword>
<protein>
    <recommendedName>
        <fullName evidence="6">Transcription antitermination protein NusB</fullName>
    </recommendedName>
    <alternativeName>
        <fullName evidence="6">Antitermination factor NusB</fullName>
    </alternativeName>
</protein>
<dbReference type="STRING" id="1208919.CDSE_0517"/>
<dbReference type="HOGENOM" id="CLU_087843_4_1_4"/>
<dbReference type="NCBIfam" id="TIGR01951">
    <property type="entry name" value="nusB"/>
    <property type="match status" value="1"/>
</dbReference>
<dbReference type="HAMAP" id="MF_00073">
    <property type="entry name" value="NusB"/>
    <property type="match status" value="1"/>
</dbReference>
<dbReference type="PANTHER" id="PTHR11078:SF3">
    <property type="entry name" value="ANTITERMINATION NUSB DOMAIN-CONTAINING PROTEIN"/>
    <property type="match status" value="1"/>
</dbReference>
<gene>
    <name evidence="6" type="primary">nusB</name>
    <name evidence="8" type="ORF">CDSE_0517</name>
</gene>
<comment type="function">
    <text evidence="6">Involved in transcription antitermination. Required for transcription of ribosomal RNA (rRNA) genes. Binds specifically to the boxA antiterminator sequence of the ribosomal RNA (rrn) operons.</text>
</comment>
<evidence type="ECO:0000256" key="5">
    <source>
        <dbReference type="ARBA" id="ARBA00023163"/>
    </source>
</evidence>
<name>M1M3K9_9PROT</name>
<evidence type="ECO:0000259" key="7">
    <source>
        <dbReference type="Pfam" id="PF01029"/>
    </source>
</evidence>
<dbReference type="PATRIC" id="fig|1208919.3.peg.268"/>
<evidence type="ECO:0000313" key="9">
    <source>
        <dbReference type="Proteomes" id="UP000011547"/>
    </source>
</evidence>
<keyword evidence="3 6" id="KW-0694">RNA-binding</keyword>
<dbReference type="SUPFAM" id="SSF48013">
    <property type="entry name" value="NusB-like"/>
    <property type="match status" value="1"/>
</dbReference>
<dbReference type="KEGG" id="kde:CDSE_0517"/>
<evidence type="ECO:0000256" key="6">
    <source>
        <dbReference type="HAMAP-Rule" id="MF_00073"/>
    </source>
</evidence>
<evidence type="ECO:0000256" key="2">
    <source>
        <dbReference type="ARBA" id="ARBA00022814"/>
    </source>
</evidence>
<dbReference type="EMBL" id="CP003803">
    <property type="protein sequence ID" value="AGF46830.1"/>
    <property type="molecule type" value="Genomic_DNA"/>
</dbReference>
<evidence type="ECO:0000256" key="3">
    <source>
        <dbReference type="ARBA" id="ARBA00022884"/>
    </source>
</evidence>
<sequence>MCKLQRKMTSRRRSREFALQGIYSWLLTGYDISHIFSDMVSHLREMEDFKEADIEWFNVLIYGVLQNHDNLIKKILPYLDRPLKSISPIEHAILLIGSFELIEHLEIPYKVSINESVELAKSFGGTDGFKFINGVLDKLANSVRNTEIK</sequence>
<dbReference type="GO" id="GO:0031564">
    <property type="term" value="P:transcription antitermination"/>
    <property type="evidence" value="ECO:0007669"/>
    <property type="project" value="UniProtKB-KW"/>
</dbReference>
<dbReference type="Proteomes" id="UP000011547">
    <property type="component" value="Chromosome"/>
</dbReference>
<evidence type="ECO:0000256" key="4">
    <source>
        <dbReference type="ARBA" id="ARBA00023015"/>
    </source>
</evidence>
<dbReference type="AlphaFoldDB" id="M1M3K9"/>